<dbReference type="InterPro" id="IPR014503">
    <property type="entry name" value="Clavaminate_syn-like"/>
</dbReference>
<dbReference type="PIRSF" id="PIRSF019543">
    <property type="entry name" value="Clavaminate_syn"/>
    <property type="match status" value="1"/>
</dbReference>
<keyword evidence="2" id="KW-0479">Metal-binding</keyword>
<comment type="similarity">
    <text evidence="1">Belongs to the clavaminate synthase family.</text>
</comment>
<protein>
    <submittedName>
        <fullName evidence="6">Arginine beta-hydroxylase, Fe(II)/alpha-ketoglutarate-dependent</fullName>
    </submittedName>
</protein>
<evidence type="ECO:0000313" key="6">
    <source>
        <dbReference type="EMBL" id="AVH54674.1"/>
    </source>
</evidence>
<dbReference type="RefSeq" id="WP_099505101.1">
    <property type="nucleotide sequence ID" value="NZ_CP026652.1"/>
</dbReference>
<dbReference type="Pfam" id="PF02668">
    <property type="entry name" value="TauD"/>
    <property type="match status" value="1"/>
</dbReference>
<reference evidence="6 7" key="1">
    <citation type="submission" date="2018-02" db="EMBL/GenBank/DDBJ databases">
        <title>Complete genome sequence of Streptomyces dengpaensis, the producer of angucyclines.</title>
        <authorList>
            <person name="Yumei L."/>
        </authorList>
    </citation>
    <scope>NUCLEOTIDE SEQUENCE [LARGE SCALE GENOMIC DNA]</scope>
    <source>
        <strain evidence="6 7">XZHG99</strain>
    </source>
</reference>
<dbReference type="EMBL" id="CP026652">
    <property type="protein sequence ID" value="AVH54674.1"/>
    <property type="molecule type" value="Genomic_DNA"/>
</dbReference>
<keyword evidence="3" id="KW-0560">Oxidoreductase</keyword>
<dbReference type="InterPro" id="IPR003819">
    <property type="entry name" value="TauD/TfdA-like"/>
</dbReference>
<name>A0ABN5HUR9_9ACTN</name>
<keyword evidence="7" id="KW-1185">Reference proteome</keyword>
<dbReference type="InterPro" id="IPR053447">
    <property type="entry name" value="Alpha-KG_dependent_hydroxylase"/>
</dbReference>
<dbReference type="SUPFAM" id="SSF51197">
    <property type="entry name" value="Clavaminate synthase-like"/>
    <property type="match status" value="1"/>
</dbReference>
<organism evidence="6 7">
    <name type="scientific">Streptomyces dengpaensis</name>
    <dbReference type="NCBI Taxonomy" id="2049881"/>
    <lineage>
        <taxon>Bacteria</taxon>
        <taxon>Bacillati</taxon>
        <taxon>Actinomycetota</taxon>
        <taxon>Actinomycetes</taxon>
        <taxon>Kitasatosporales</taxon>
        <taxon>Streptomycetaceae</taxon>
        <taxon>Streptomyces</taxon>
    </lineage>
</organism>
<evidence type="ECO:0000259" key="5">
    <source>
        <dbReference type="Pfam" id="PF02668"/>
    </source>
</evidence>
<dbReference type="InterPro" id="IPR042098">
    <property type="entry name" value="TauD-like_sf"/>
</dbReference>
<keyword evidence="4" id="KW-0408">Iron</keyword>
<evidence type="ECO:0000256" key="2">
    <source>
        <dbReference type="ARBA" id="ARBA00022723"/>
    </source>
</evidence>
<evidence type="ECO:0000256" key="1">
    <source>
        <dbReference type="ARBA" id="ARBA00008425"/>
    </source>
</evidence>
<evidence type="ECO:0000256" key="4">
    <source>
        <dbReference type="ARBA" id="ARBA00023004"/>
    </source>
</evidence>
<dbReference type="Gene3D" id="3.60.130.10">
    <property type="entry name" value="Clavaminate synthase-like"/>
    <property type="match status" value="1"/>
</dbReference>
<feature type="domain" description="TauD/TfdA-like" evidence="5">
    <location>
        <begin position="115"/>
        <end position="319"/>
    </location>
</feature>
<dbReference type="Proteomes" id="UP000238413">
    <property type="component" value="Chromosome"/>
</dbReference>
<proteinExistence type="inferred from homology"/>
<dbReference type="NCBIfam" id="NF041363">
    <property type="entry name" value="GntD_guanitoxin"/>
    <property type="match status" value="1"/>
</dbReference>
<evidence type="ECO:0000256" key="3">
    <source>
        <dbReference type="ARBA" id="ARBA00023002"/>
    </source>
</evidence>
<accession>A0ABN5HUR9</accession>
<gene>
    <name evidence="6" type="ORF">C4B68_01240</name>
</gene>
<evidence type="ECO:0000313" key="7">
    <source>
        <dbReference type="Proteomes" id="UP000238413"/>
    </source>
</evidence>
<sequence>MYRIDLTDADRALIDTLVEELLAEEPATDEQLLDAVALRAQEMPRPLRARLNAFRLKEPSGGCVISGFRVDDAGIGATPAQWGEADDDGRTRREDMFLLMCASLLGDPIAWATQQDGRLLHDVVPIKGHEHAQLNSSTAEPLTWHTEDAFHPYRAEYVGLMCLRNPDAVQTTYALFDDLELDAETRRALAGPRYVIRPDNSHQPENRTARSRLQAPADVIERSIRRIDRVNAAPEKVPVLFGDSRTPYGRLDPYFMDRTADDPEAAAAFEALVEQIDAKLTGIALRPGDVLFIDNYKAVHGRNPYQARYDGHDRWLRRVNVTRDLRKSRDARVSADSRVVF</sequence>